<dbReference type="EMBL" id="LSYV01000222">
    <property type="protein sequence ID" value="KXZ42010.1"/>
    <property type="molecule type" value="Genomic_DNA"/>
</dbReference>
<accession>A0A150FYB7</accession>
<evidence type="ECO:0000313" key="3">
    <source>
        <dbReference type="Proteomes" id="UP000075714"/>
    </source>
</evidence>
<protein>
    <submittedName>
        <fullName evidence="2">Uncharacterized protein</fullName>
    </submittedName>
</protein>
<comment type="caution">
    <text evidence="2">The sequence shown here is derived from an EMBL/GenBank/DDBJ whole genome shotgun (WGS) entry which is preliminary data.</text>
</comment>
<keyword evidence="3" id="KW-1185">Reference proteome</keyword>
<name>A0A150FYB7_GONPE</name>
<reference evidence="3" key="1">
    <citation type="journal article" date="2016" name="Nat. Commun.">
        <title>The Gonium pectorale genome demonstrates co-option of cell cycle regulation during the evolution of multicellularity.</title>
        <authorList>
            <person name="Hanschen E.R."/>
            <person name="Marriage T.N."/>
            <person name="Ferris P.J."/>
            <person name="Hamaji T."/>
            <person name="Toyoda A."/>
            <person name="Fujiyama A."/>
            <person name="Neme R."/>
            <person name="Noguchi H."/>
            <person name="Minakuchi Y."/>
            <person name="Suzuki M."/>
            <person name="Kawai-Toyooka H."/>
            <person name="Smith D.R."/>
            <person name="Sparks H."/>
            <person name="Anderson J."/>
            <person name="Bakaric R."/>
            <person name="Luria V."/>
            <person name="Karger A."/>
            <person name="Kirschner M.W."/>
            <person name="Durand P.M."/>
            <person name="Michod R.E."/>
            <person name="Nozaki H."/>
            <person name="Olson B.J."/>
        </authorList>
    </citation>
    <scope>NUCLEOTIDE SEQUENCE [LARGE SCALE GENOMIC DNA]</scope>
    <source>
        <strain evidence="3">NIES-2863</strain>
    </source>
</reference>
<evidence type="ECO:0000256" key="1">
    <source>
        <dbReference type="SAM" id="MobiDB-lite"/>
    </source>
</evidence>
<dbReference type="OrthoDB" id="556207at2759"/>
<dbReference type="AlphaFoldDB" id="A0A150FYB7"/>
<dbReference type="Proteomes" id="UP000075714">
    <property type="component" value="Unassembled WGS sequence"/>
</dbReference>
<organism evidence="2 3">
    <name type="scientific">Gonium pectorale</name>
    <name type="common">Green alga</name>
    <dbReference type="NCBI Taxonomy" id="33097"/>
    <lineage>
        <taxon>Eukaryota</taxon>
        <taxon>Viridiplantae</taxon>
        <taxon>Chlorophyta</taxon>
        <taxon>core chlorophytes</taxon>
        <taxon>Chlorophyceae</taxon>
        <taxon>CS clade</taxon>
        <taxon>Chlamydomonadales</taxon>
        <taxon>Volvocaceae</taxon>
        <taxon>Gonium</taxon>
    </lineage>
</organism>
<feature type="region of interest" description="Disordered" evidence="1">
    <location>
        <begin position="188"/>
        <end position="267"/>
    </location>
</feature>
<evidence type="ECO:0000313" key="2">
    <source>
        <dbReference type="EMBL" id="KXZ42010.1"/>
    </source>
</evidence>
<gene>
    <name evidence="2" type="ORF">GPECTOR_223g489</name>
</gene>
<proteinExistence type="predicted"/>
<sequence>MKANPKGAAYLNRKITLYYYPEQAASIRLPNGSLVSLVSLRDKAADVNLMPAEVARSLNLTWKPTSTRLSTSLDVGQSVLGELDGAELSFVLLPDTPHATVIRLITTLVVDMPGGFFQFLVGNEQAHLVADGMDSYPLPILHFRPNFLEFPEYKVTIPMRPAPSSVLALASGSTGIACAAHVSSLPSGTELGGGEGAPDDAPASFESEPMQDEAQHAAPMQPMRSKDEPQEETEELRNSPTSNGQHELPWSYISQADEAPSSWMKSL</sequence>